<dbReference type="EMBL" id="JAAKZZ010000382">
    <property type="protein sequence ID" value="NGO71994.1"/>
    <property type="molecule type" value="Genomic_DNA"/>
</dbReference>
<name>A0A6G4X5I2_9ACTN</name>
<evidence type="ECO:0000313" key="2">
    <source>
        <dbReference type="EMBL" id="NGO71994.1"/>
    </source>
</evidence>
<evidence type="ECO:0000313" key="3">
    <source>
        <dbReference type="Proteomes" id="UP000477722"/>
    </source>
</evidence>
<feature type="region of interest" description="Disordered" evidence="1">
    <location>
        <begin position="1"/>
        <end position="59"/>
    </location>
</feature>
<evidence type="ECO:0000256" key="1">
    <source>
        <dbReference type="SAM" id="MobiDB-lite"/>
    </source>
</evidence>
<dbReference type="Proteomes" id="UP000477722">
    <property type="component" value="Unassembled WGS sequence"/>
</dbReference>
<accession>A0A6G4X5I2</accession>
<feature type="compositionally biased region" description="Gly residues" evidence="1">
    <location>
        <begin position="7"/>
        <end position="17"/>
    </location>
</feature>
<comment type="caution">
    <text evidence="2">The sequence shown here is derived from an EMBL/GenBank/DDBJ whole genome shotgun (WGS) entry which is preliminary data.</text>
</comment>
<feature type="compositionally biased region" description="Basic and acidic residues" evidence="1">
    <location>
        <begin position="49"/>
        <end position="59"/>
    </location>
</feature>
<proteinExistence type="predicted"/>
<feature type="non-terminal residue" evidence="2">
    <location>
        <position position="59"/>
    </location>
</feature>
<dbReference type="AlphaFoldDB" id="A0A6G4X5I2"/>
<gene>
    <name evidence="2" type="ORF">G5C65_27335</name>
</gene>
<organism evidence="2 3">
    <name type="scientific">Streptomyces boncukensis</name>
    <dbReference type="NCBI Taxonomy" id="2711219"/>
    <lineage>
        <taxon>Bacteria</taxon>
        <taxon>Bacillati</taxon>
        <taxon>Actinomycetota</taxon>
        <taxon>Actinomycetes</taxon>
        <taxon>Kitasatosporales</taxon>
        <taxon>Streptomycetaceae</taxon>
        <taxon>Streptomyces</taxon>
    </lineage>
</organism>
<sequence length="59" mass="6300">MNAPYGGDRGQTPGDGSGQPEDPYVRDAYAYDPYGDHDPAAQDPVNDALYDRAAHPPPP</sequence>
<protein>
    <submittedName>
        <fullName evidence="2">Uncharacterized protein</fullName>
    </submittedName>
</protein>
<reference evidence="2 3" key="1">
    <citation type="submission" date="2020-02" db="EMBL/GenBank/DDBJ databases">
        <title>Whole-genome analyses of novel actinobacteria.</title>
        <authorList>
            <person name="Sahin N."/>
            <person name="Tatar D."/>
        </authorList>
    </citation>
    <scope>NUCLEOTIDE SEQUENCE [LARGE SCALE GENOMIC DNA]</scope>
    <source>
        <strain evidence="2 3">SB3404</strain>
    </source>
</reference>
<keyword evidence="3" id="KW-1185">Reference proteome</keyword>